<dbReference type="FunFam" id="3.40.50.1460:FF:000001">
    <property type="entry name" value="Caspase-3 preproprotein"/>
    <property type="match status" value="1"/>
</dbReference>
<organism evidence="11 12">
    <name type="scientific">Cryptotermes secundus</name>
    <dbReference type="NCBI Taxonomy" id="105785"/>
    <lineage>
        <taxon>Eukaryota</taxon>
        <taxon>Metazoa</taxon>
        <taxon>Ecdysozoa</taxon>
        <taxon>Arthropoda</taxon>
        <taxon>Hexapoda</taxon>
        <taxon>Insecta</taxon>
        <taxon>Pterygota</taxon>
        <taxon>Neoptera</taxon>
        <taxon>Polyneoptera</taxon>
        <taxon>Dictyoptera</taxon>
        <taxon>Blattodea</taxon>
        <taxon>Blattoidea</taxon>
        <taxon>Termitoidae</taxon>
        <taxon>Kalotermitidae</taxon>
        <taxon>Cryptotermitinae</taxon>
        <taxon>Cryptotermes</taxon>
    </lineage>
</organism>
<dbReference type="InterPro" id="IPR011600">
    <property type="entry name" value="Pept_C14_caspase"/>
</dbReference>
<dbReference type="PROSITE" id="PS50208">
    <property type="entry name" value="CASPASE_P20"/>
    <property type="match status" value="1"/>
</dbReference>
<keyword evidence="5" id="KW-0788">Thiol protease</keyword>
<evidence type="ECO:0000256" key="4">
    <source>
        <dbReference type="ARBA" id="ARBA00022801"/>
    </source>
</evidence>
<dbReference type="CDD" id="cd00032">
    <property type="entry name" value="CASc"/>
    <property type="match status" value="1"/>
</dbReference>
<dbReference type="InterPro" id="IPR001309">
    <property type="entry name" value="Pept_C14_p20"/>
</dbReference>
<feature type="domain" description="Caspase family p20" evidence="10">
    <location>
        <begin position="86"/>
        <end position="207"/>
    </location>
</feature>
<dbReference type="GO" id="GO:0045751">
    <property type="term" value="P:negative regulation of Toll signaling pathway"/>
    <property type="evidence" value="ECO:0007669"/>
    <property type="project" value="UniProtKB-ARBA"/>
</dbReference>
<dbReference type="PROSITE" id="PS01122">
    <property type="entry name" value="CASPASE_CYS"/>
    <property type="match status" value="1"/>
</dbReference>
<dbReference type="GO" id="GO:1990525">
    <property type="term" value="F:BIR domain binding"/>
    <property type="evidence" value="ECO:0007669"/>
    <property type="project" value="UniProtKB-ARBA"/>
</dbReference>
<keyword evidence="4" id="KW-0378">Hydrolase</keyword>
<evidence type="ECO:0000313" key="11">
    <source>
        <dbReference type="EMBL" id="PNF19204.1"/>
    </source>
</evidence>
<dbReference type="GO" id="GO:0005737">
    <property type="term" value="C:cytoplasm"/>
    <property type="evidence" value="ECO:0007669"/>
    <property type="project" value="TreeGrafter"/>
</dbReference>
<evidence type="ECO:0000256" key="3">
    <source>
        <dbReference type="ARBA" id="ARBA00022703"/>
    </source>
</evidence>
<dbReference type="PANTHER" id="PTHR10454:SF232">
    <property type="entry name" value="AT03047P-RELATED"/>
    <property type="match status" value="1"/>
</dbReference>
<dbReference type="InterPro" id="IPR015917">
    <property type="entry name" value="Pept_C14A"/>
</dbReference>
<keyword evidence="12" id="KW-1185">Reference proteome</keyword>
<keyword evidence="3" id="KW-0053">Apoptosis</keyword>
<dbReference type="GO" id="GO:0045476">
    <property type="term" value="P:nurse cell apoptotic process"/>
    <property type="evidence" value="ECO:0007669"/>
    <property type="project" value="UniProtKB-ARBA"/>
</dbReference>
<accession>A0A2J7PS87</accession>
<dbReference type="STRING" id="105785.A0A2J7PS87"/>
<comment type="caution">
    <text evidence="11">The sequence shown here is derived from an EMBL/GenBank/DDBJ whole genome shotgun (WGS) entry which is preliminary data.</text>
</comment>
<evidence type="ECO:0000256" key="6">
    <source>
        <dbReference type="ARBA" id="ARBA00023145"/>
    </source>
</evidence>
<reference evidence="11 12" key="1">
    <citation type="submission" date="2017-12" db="EMBL/GenBank/DDBJ databases">
        <title>Hemimetabolous genomes reveal molecular basis of termite eusociality.</title>
        <authorList>
            <person name="Harrison M.C."/>
            <person name="Jongepier E."/>
            <person name="Robertson H.M."/>
            <person name="Arning N."/>
            <person name="Bitard-Feildel T."/>
            <person name="Chao H."/>
            <person name="Childers C.P."/>
            <person name="Dinh H."/>
            <person name="Doddapaneni H."/>
            <person name="Dugan S."/>
            <person name="Gowin J."/>
            <person name="Greiner C."/>
            <person name="Han Y."/>
            <person name="Hu H."/>
            <person name="Hughes D.S.T."/>
            <person name="Huylmans A.-K."/>
            <person name="Kemena C."/>
            <person name="Kremer L.P.M."/>
            <person name="Lee S.L."/>
            <person name="Lopez-Ezquerra A."/>
            <person name="Mallet L."/>
            <person name="Monroy-Kuhn J.M."/>
            <person name="Moser A."/>
            <person name="Murali S.C."/>
            <person name="Muzny D.M."/>
            <person name="Otani S."/>
            <person name="Piulachs M.-D."/>
            <person name="Poelchau M."/>
            <person name="Qu J."/>
            <person name="Schaub F."/>
            <person name="Wada-Katsumata A."/>
            <person name="Worley K.C."/>
            <person name="Xie Q."/>
            <person name="Ylla G."/>
            <person name="Poulsen M."/>
            <person name="Gibbs R.A."/>
            <person name="Schal C."/>
            <person name="Richards S."/>
            <person name="Belles X."/>
            <person name="Korb J."/>
            <person name="Bornberg-Bauer E."/>
        </authorList>
    </citation>
    <scope>NUCLEOTIDE SEQUENCE [LARGE SCALE GENOMIC DNA]</scope>
    <source>
        <tissue evidence="11">Whole body</tissue>
    </source>
</reference>
<feature type="compositionally biased region" description="Polar residues" evidence="8">
    <location>
        <begin position="8"/>
        <end position="19"/>
    </location>
</feature>
<dbReference type="Pfam" id="PF00656">
    <property type="entry name" value="Peptidase_C14"/>
    <property type="match status" value="1"/>
</dbReference>
<dbReference type="PANTHER" id="PTHR10454">
    <property type="entry name" value="CASPASE"/>
    <property type="match status" value="1"/>
</dbReference>
<dbReference type="Gene3D" id="3.40.50.1460">
    <property type="match status" value="1"/>
</dbReference>
<dbReference type="AlphaFoldDB" id="A0A2J7PS87"/>
<dbReference type="GO" id="GO:0006508">
    <property type="term" value="P:proteolysis"/>
    <property type="evidence" value="ECO:0007669"/>
    <property type="project" value="UniProtKB-KW"/>
</dbReference>
<dbReference type="PROSITE" id="PS50207">
    <property type="entry name" value="CASPASE_P10"/>
    <property type="match status" value="1"/>
</dbReference>
<keyword evidence="6" id="KW-0865">Zymogen</keyword>
<evidence type="ECO:0000256" key="5">
    <source>
        <dbReference type="ARBA" id="ARBA00022807"/>
    </source>
</evidence>
<dbReference type="GO" id="GO:0004197">
    <property type="term" value="F:cysteine-type endopeptidase activity"/>
    <property type="evidence" value="ECO:0007669"/>
    <property type="project" value="InterPro"/>
</dbReference>
<dbReference type="GO" id="GO:0016322">
    <property type="term" value="P:neuron remodeling"/>
    <property type="evidence" value="ECO:0007669"/>
    <property type="project" value="UniProtKB-ARBA"/>
</dbReference>
<dbReference type="InterPro" id="IPR016129">
    <property type="entry name" value="Caspase_his_AS"/>
</dbReference>
<dbReference type="SMART" id="SM00115">
    <property type="entry name" value="CASc"/>
    <property type="match status" value="1"/>
</dbReference>
<evidence type="ECO:0000256" key="7">
    <source>
        <dbReference type="RuleBase" id="RU003971"/>
    </source>
</evidence>
<protein>
    <submittedName>
        <fullName evidence="11">Caspase-1</fullName>
    </submittedName>
</protein>
<dbReference type="PROSITE" id="PS01121">
    <property type="entry name" value="CASPASE_HIS"/>
    <property type="match status" value="1"/>
</dbReference>
<dbReference type="EMBL" id="NEVH01021937">
    <property type="protein sequence ID" value="PNF19204.1"/>
    <property type="molecule type" value="Genomic_DNA"/>
</dbReference>
<evidence type="ECO:0000313" key="12">
    <source>
        <dbReference type="Proteomes" id="UP000235965"/>
    </source>
</evidence>
<evidence type="ECO:0000256" key="2">
    <source>
        <dbReference type="ARBA" id="ARBA00022670"/>
    </source>
</evidence>
<dbReference type="OrthoDB" id="6116485at2759"/>
<dbReference type="InterPro" id="IPR029030">
    <property type="entry name" value="Caspase-like_dom_sf"/>
</dbReference>
<comment type="similarity">
    <text evidence="1 7">Belongs to the peptidase C14A family.</text>
</comment>
<name>A0A2J7PS87_9NEOP</name>
<feature type="region of interest" description="Disordered" evidence="8">
    <location>
        <begin position="1"/>
        <end position="22"/>
    </location>
</feature>
<feature type="domain" description="Caspase family p10" evidence="9">
    <location>
        <begin position="222"/>
        <end position="317"/>
    </location>
</feature>
<dbReference type="GO" id="GO:0043525">
    <property type="term" value="P:positive regulation of neuron apoptotic process"/>
    <property type="evidence" value="ECO:0007669"/>
    <property type="project" value="TreeGrafter"/>
</dbReference>
<dbReference type="InterPro" id="IPR002138">
    <property type="entry name" value="Pept_C14_p10"/>
</dbReference>
<evidence type="ECO:0000256" key="1">
    <source>
        <dbReference type="ARBA" id="ARBA00010134"/>
    </source>
</evidence>
<sequence length="321" mass="36536">MRRGSEDPTATSRVSWNMDSSRKEEFVGQEMLAHASEHTNEVDAWGFSPKIRRVSELPDATDLNSLPAKGSGCDRDAEEYNMCHPRRGVALIFNHQKFDGMPSRSGTARDCENLSFQLRNLGFEIRVYNDLAYTELSAMLRKTATEDHSTADCLLVVVMSHGEAGYLHTRDTKYRTQELWLRFTGDKCSTLVGKPKLFFIQACRGTKVDSGVAVDQVDGYDQPYVIPTQADFLIAYSTMEDHYSWRNPRHGAWFIQALCDELRLHGLTRDLLTLLTFVCRRVAIDFRSNVPGNEEMDLKKQVPTITSMLTRLVYFGQKQSK</sequence>
<dbReference type="Proteomes" id="UP000235965">
    <property type="component" value="Unassembled WGS sequence"/>
</dbReference>
<gene>
    <name evidence="11" type="primary">CASP1_3</name>
    <name evidence="11" type="ORF">B7P43_G09520</name>
</gene>
<keyword evidence="2" id="KW-0645">Protease</keyword>
<evidence type="ECO:0000259" key="10">
    <source>
        <dbReference type="PROSITE" id="PS50208"/>
    </source>
</evidence>
<evidence type="ECO:0000259" key="9">
    <source>
        <dbReference type="PROSITE" id="PS50207"/>
    </source>
</evidence>
<dbReference type="PRINTS" id="PR00376">
    <property type="entry name" value="IL1BCENZYME"/>
</dbReference>
<dbReference type="SUPFAM" id="SSF52129">
    <property type="entry name" value="Caspase-like"/>
    <property type="match status" value="1"/>
</dbReference>
<dbReference type="InterPro" id="IPR033139">
    <property type="entry name" value="Caspase_cys_AS"/>
</dbReference>
<proteinExistence type="inferred from homology"/>
<dbReference type="InParanoid" id="A0A2J7PS87"/>
<dbReference type="InterPro" id="IPR002398">
    <property type="entry name" value="Pept_C14"/>
</dbReference>
<evidence type="ECO:0000256" key="8">
    <source>
        <dbReference type="SAM" id="MobiDB-lite"/>
    </source>
</evidence>